<feature type="domain" description="N-acetyltransferase" evidence="5">
    <location>
        <begin position="13"/>
        <end position="198"/>
    </location>
</feature>
<protein>
    <recommendedName>
        <fullName evidence="5">N-acetyltransferase domain-containing protein</fullName>
    </recommendedName>
</protein>
<evidence type="ECO:0000313" key="6">
    <source>
        <dbReference type="EMBL" id="KDE09714.1"/>
    </source>
</evidence>
<dbReference type="EnsemblFungi" id="MVLG_00117T0">
    <property type="protein sequence ID" value="MVLG_00117T0"/>
    <property type="gene ID" value="MVLG_00117"/>
</dbReference>
<sequence length="234" mass="26343">MLENQSTALLGPRVILVPYRRHHVPRYHEWMSDPAVREATASEPLTLEEEFAMQESWRVDQDKMTFIVLAQTEPTPLDASATIDELRNHDALSAMIGDINVFLSTTYTSDDEEGAHLESSSNPPAREHHPLPTGRRQCEVEIMIPMASNQRKGYAFEALCIFLPYVSHVLGIPSNNFFARIGATNSASLDLFVHKLGFERGKTSVFDEVEMTCSHDEWTFPKVPTVSLEYPAPP</sequence>
<accession>U5GY45</accession>
<evidence type="ECO:0000256" key="2">
    <source>
        <dbReference type="ARBA" id="ARBA00022679"/>
    </source>
</evidence>
<reference evidence="7" key="4">
    <citation type="submission" date="2015-06" db="UniProtKB">
        <authorList>
            <consortium name="EnsemblFungi"/>
        </authorList>
    </citation>
    <scope>IDENTIFICATION</scope>
</reference>
<dbReference type="Pfam" id="PF13302">
    <property type="entry name" value="Acetyltransf_3"/>
    <property type="match status" value="1"/>
</dbReference>
<dbReference type="GO" id="GO:0008080">
    <property type="term" value="F:N-acetyltransferase activity"/>
    <property type="evidence" value="ECO:0007669"/>
    <property type="project" value="InterPro"/>
</dbReference>
<reference evidence="6 8" key="3">
    <citation type="journal article" date="2015" name="BMC Genomics">
        <title>Sex and parasites: genomic and transcriptomic analysis of Microbotryum lychnidis-dioicae, the biotrophic and plant-castrating anther smut fungus.</title>
        <authorList>
            <person name="Perlin M.H."/>
            <person name="Amselem J."/>
            <person name="Fontanillas E."/>
            <person name="Toh S.S."/>
            <person name="Chen Z."/>
            <person name="Goldberg J."/>
            <person name="Duplessis S."/>
            <person name="Henrissat B."/>
            <person name="Young S."/>
            <person name="Zeng Q."/>
            <person name="Aguileta G."/>
            <person name="Petit E."/>
            <person name="Badouin H."/>
            <person name="Andrews J."/>
            <person name="Razeeq D."/>
            <person name="Gabaldon T."/>
            <person name="Quesneville H."/>
            <person name="Giraud T."/>
            <person name="Hood M.E."/>
            <person name="Schultz D.J."/>
            <person name="Cuomo C.A."/>
        </authorList>
    </citation>
    <scope>NUCLEOTIDE SEQUENCE [LARGE SCALE GENOMIC DNA]</scope>
    <source>
        <strain evidence="6">P1A1 Lamole</strain>
        <strain evidence="8">p1A1 Lamole</strain>
    </source>
</reference>
<evidence type="ECO:0000313" key="7">
    <source>
        <dbReference type="EnsemblFungi" id="MVLG_00117T0"/>
    </source>
</evidence>
<dbReference type="EMBL" id="GL541643">
    <property type="protein sequence ID" value="KDE09714.1"/>
    <property type="molecule type" value="Genomic_DNA"/>
</dbReference>
<evidence type="ECO:0000256" key="1">
    <source>
        <dbReference type="ARBA" id="ARBA00009342"/>
    </source>
</evidence>
<dbReference type="PANTHER" id="PTHR13256:SF16">
    <property type="entry name" value="ALPHA_BETA-TUBULIN-N-ACETYLTRANSFERASE 9"/>
    <property type="match status" value="1"/>
</dbReference>
<dbReference type="SUPFAM" id="SSF55729">
    <property type="entry name" value="Acyl-CoA N-acyltransferases (Nat)"/>
    <property type="match status" value="1"/>
</dbReference>
<reference evidence="6" key="2">
    <citation type="submission" date="2010-11" db="EMBL/GenBank/DDBJ databases">
        <authorList>
            <consortium name="The Broad Institute Genome Sequencing Platform"/>
            <person name="Earl A."/>
            <person name="Ward D."/>
            <person name="Feldgarden M."/>
            <person name="Gevers D."/>
            <person name="Butler R."/>
            <person name="Young S.K."/>
            <person name="Zeng Q."/>
            <person name="Gargeya S."/>
            <person name="Fitzgerald M."/>
            <person name="Haas B."/>
            <person name="Abouelleil A."/>
            <person name="Alvarado L."/>
            <person name="Arachchi H.M."/>
            <person name="Berlin A."/>
            <person name="Brown A."/>
            <person name="Chapman S.B."/>
            <person name="Chen Z."/>
            <person name="Dunbar C."/>
            <person name="Freedman E."/>
            <person name="Gearin G."/>
            <person name="Gellesch M."/>
            <person name="Goldberg J."/>
            <person name="Griggs A."/>
            <person name="Gujja S."/>
            <person name="Heilman E."/>
            <person name="Heiman D."/>
            <person name="Howarth C."/>
            <person name="Larson L."/>
            <person name="Lui A."/>
            <person name="MacDonald P.J.P."/>
            <person name="Mehta T."/>
            <person name="Montmayeur A."/>
            <person name="Murphy C."/>
            <person name="Neiman D."/>
            <person name="Pearson M."/>
            <person name="Priest M."/>
            <person name="Roberts A."/>
            <person name="Saif S."/>
            <person name="Shea T."/>
            <person name="Shenoy N."/>
            <person name="Sisk P."/>
            <person name="Stolte C."/>
            <person name="Sykes S."/>
            <person name="White J."/>
            <person name="Yandava C."/>
            <person name="Wortman J."/>
            <person name="Nusbaum C."/>
            <person name="Birren B."/>
        </authorList>
    </citation>
    <scope>NUCLEOTIDE SEQUENCE</scope>
    <source>
        <strain evidence="6">P1A1 Lamole</strain>
    </source>
</reference>
<dbReference type="PANTHER" id="PTHR13256">
    <property type="entry name" value="N-ACETYLTRANSFERASE 9"/>
    <property type="match status" value="1"/>
</dbReference>
<dbReference type="InterPro" id="IPR016181">
    <property type="entry name" value="Acyl_CoA_acyltransferase"/>
</dbReference>
<reference evidence="8" key="1">
    <citation type="submission" date="2010-11" db="EMBL/GenBank/DDBJ databases">
        <title>The genome sequence of Microbotryum violaceum strain p1A1 Lamole.</title>
        <authorList>
            <person name="Cuomo C."/>
            <person name="Perlin M."/>
            <person name="Young S.K."/>
            <person name="Zeng Q."/>
            <person name="Gargeya S."/>
            <person name="Alvarado L."/>
            <person name="Berlin A."/>
            <person name="Chapman S.B."/>
            <person name="Chen Z."/>
            <person name="Freedman E."/>
            <person name="Gellesch M."/>
            <person name="Goldberg J."/>
            <person name="Griggs A."/>
            <person name="Gujja S."/>
            <person name="Heilman E."/>
            <person name="Heiman D."/>
            <person name="Howarth C."/>
            <person name="Mehta T."/>
            <person name="Neiman D."/>
            <person name="Pearson M."/>
            <person name="Roberts A."/>
            <person name="Saif S."/>
            <person name="Shea T."/>
            <person name="Shenoy N."/>
            <person name="Sisk P."/>
            <person name="Stolte C."/>
            <person name="Sykes S."/>
            <person name="White J."/>
            <person name="Yandava C."/>
            <person name="Haas B."/>
            <person name="Nusbaum C."/>
            <person name="Birren B."/>
        </authorList>
    </citation>
    <scope>NUCLEOTIDE SEQUENCE [LARGE SCALE GENOMIC DNA]</scope>
    <source>
        <strain evidence="8">p1A1 Lamole</strain>
    </source>
</reference>
<feature type="region of interest" description="Disordered" evidence="4">
    <location>
        <begin position="112"/>
        <end position="133"/>
    </location>
</feature>
<evidence type="ECO:0000259" key="5">
    <source>
        <dbReference type="Pfam" id="PF13302"/>
    </source>
</evidence>
<dbReference type="InParanoid" id="U5GY45"/>
<keyword evidence="8" id="KW-1185">Reference proteome</keyword>
<dbReference type="InterPro" id="IPR000182">
    <property type="entry name" value="GNAT_dom"/>
</dbReference>
<dbReference type="OrthoDB" id="5043642at2759"/>
<evidence type="ECO:0000313" key="8">
    <source>
        <dbReference type="Proteomes" id="UP000017200"/>
    </source>
</evidence>
<keyword evidence="3" id="KW-0012">Acyltransferase</keyword>
<dbReference type="InterPro" id="IPR039135">
    <property type="entry name" value="NAT9-like"/>
</dbReference>
<dbReference type="HOGENOM" id="CLU_073102_0_0_1"/>
<proteinExistence type="inferred from homology"/>
<dbReference type="Gene3D" id="3.40.630.30">
    <property type="match status" value="1"/>
</dbReference>
<evidence type="ECO:0000256" key="3">
    <source>
        <dbReference type="ARBA" id="ARBA00023315"/>
    </source>
</evidence>
<organism evidence="6">
    <name type="scientific">Microbotryum lychnidis-dioicae (strain p1A1 Lamole / MvSl-1064)</name>
    <name type="common">Anther smut fungus</name>
    <dbReference type="NCBI Taxonomy" id="683840"/>
    <lineage>
        <taxon>Eukaryota</taxon>
        <taxon>Fungi</taxon>
        <taxon>Dikarya</taxon>
        <taxon>Basidiomycota</taxon>
        <taxon>Pucciniomycotina</taxon>
        <taxon>Microbotryomycetes</taxon>
        <taxon>Microbotryales</taxon>
        <taxon>Microbotryaceae</taxon>
        <taxon>Microbotryum</taxon>
    </lineage>
</organism>
<gene>
    <name evidence="6" type="ORF">MVLG_00117</name>
</gene>
<comment type="similarity">
    <text evidence="1">Belongs to the acetyltransferase family. GNAT subfamily.</text>
</comment>
<name>U5GY45_USTV1</name>
<dbReference type="Proteomes" id="UP000017200">
    <property type="component" value="Unassembled WGS sequence"/>
</dbReference>
<dbReference type="OMA" id="WHVPRYH"/>
<dbReference type="AlphaFoldDB" id="U5GY45"/>
<dbReference type="STRING" id="683840.U5GY45"/>
<dbReference type="FunCoup" id="U5GY45">
    <property type="interactions" value="216"/>
</dbReference>
<evidence type="ECO:0000256" key="4">
    <source>
        <dbReference type="SAM" id="MobiDB-lite"/>
    </source>
</evidence>
<keyword evidence="2" id="KW-0808">Transferase</keyword>
<dbReference type="EMBL" id="AEIJ01000004">
    <property type="status" value="NOT_ANNOTATED_CDS"/>
    <property type="molecule type" value="Genomic_DNA"/>
</dbReference>